<organism evidence="2 3">
    <name type="scientific">Serendipita indica (strain DSM 11827)</name>
    <name type="common">Root endophyte fungus</name>
    <name type="synonym">Piriformospora indica</name>
    <dbReference type="NCBI Taxonomy" id="1109443"/>
    <lineage>
        <taxon>Eukaryota</taxon>
        <taxon>Fungi</taxon>
        <taxon>Dikarya</taxon>
        <taxon>Basidiomycota</taxon>
        <taxon>Agaricomycotina</taxon>
        <taxon>Agaricomycetes</taxon>
        <taxon>Sebacinales</taxon>
        <taxon>Serendipitaceae</taxon>
        <taxon>Serendipita</taxon>
    </lineage>
</organism>
<feature type="compositionally biased region" description="Basic and acidic residues" evidence="1">
    <location>
        <begin position="460"/>
        <end position="470"/>
    </location>
</feature>
<feature type="compositionally biased region" description="Low complexity" evidence="1">
    <location>
        <begin position="171"/>
        <end position="181"/>
    </location>
</feature>
<feature type="compositionally biased region" description="Low complexity" evidence="1">
    <location>
        <begin position="479"/>
        <end position="506"/>
    </location>
</feature>
<evidence type="ECO:0000256" key="1">
    <source>
        <dbReference type="SAM" id="MobiDB-lite"/>
    </source>
</evidence>
<dbReference type="eggNOG" id="ENOG502SM2S">
    <property type="taxonomic scope" value="Eukaryota"/>
</dbReference>
<proteinExistence type="predicted"/>
<feature type="region of interest" description="Disordered" evidence="1">
    <location>
        <begin position="417"/>
        <end position="565"/>
    </location>
</feature>
<feature type="compositionally biased region" description="Polar residues" evidence="1">
    <location>
        <begin position="425"/>
        <end position="440"/>
    </location>
</feature>
<gene>
    <name evidence="2" type="ORF">PIIN_00341</name>
</gene>
<feature type="compositionally biased region" description="Basic and acidic residues" evidence="1">
    <location>
        <begin position="362"/>
        <end position="371"/>
    </location>
</feature>
<feature type="compositionally biased region" description="Polar residues" evidence="1">
    <location>
        <begin position="293"/>
        <end position="305"/>
    </location>
</feature>
<feature type="region of interest" description="Disordered" evidence="1">
    <location>
        <begin position="16"/>
        <end position="118"/>
    </location>
</feature>
<accession>G4T5S2</accession>
<reference evidence="2 3" key="1">
    <citation type="journal article" date="2011" name="PLoS Pathog.">
        <title>Endophytic Life Strategies Decoded by Genome and Transcriptome Analyses of the Mutualistic Root Symbiont Piriformospora indica.</title>
        <authorList>
            <person name="Zuccaro A."/>
            <person name="Lahrmann U."/>
            <person name="Guldener U."/>
            <person name="Langen G."/>
            <person name="Pfiffi S."/>
            <person name="Biedenkopf D."/>
            <person name="Wong P."/>
            <person name="Samans B."/>
            <person name="Grimm C."/>
            <person name="Basiewicz M."/>
            <person name="Murat C."/>
            <person name="Martin F."/>
            <person name="Kogel K.H."/>
        </authorList>
    </citation>
    <scope>NUCLEOTIDE SEQUENCE [LARGE SCALE GENOMIC DNA]</scope>
    <source>
        <strain evidence="2 3">DSM 11827</strain>
    </source>
</reference>
<feature type="compositionally biased region" description="Basic and acidic residues" evidence="1">
    <location>
        <begin position="31"/>
        <end position="44"/>
    </location>
</feature>
<feature type="compositionally biased region" description="Polar residues" evidence="1">
    <location>
        <begin position="534"/>
        <end position="547"/>
    </location>
</feature>
<protein>
    <submittedName>
        <fullName evidence="2">Uncharacterized protein</fullName>
    </submittedName>
</protein>
<feature type="compositionally biased region" description="Polar residues" evidence="1">
    <location>
        <begin position="88"/>
        <end position="107"/>
    </location>
</feature>
<dbReference type="Proteomes" id="UP000007148">
    <property type="component" value="Unassembled WGS sequence"/>
</dbReference>
<feature type="region of interest" description="Disordered" evidence="1">
    <location>
        <begin position="143"/>
        <end position="228"/>
    </location>
</feature>
<name>G4T5S2_SERID</name>
<keyword evidence="3" id="KW-1185">Reference proteome</keyword>
<dbReference type="EMBL" id="CAFZ01000004">
    <property type="protein sequence ID" value="CCA66659.1"/>
    <property type="molecule type" value="Genomic_DNA"/>
</dbReference>
<feature type="region of interest" description="Disordered" evidence="1">
    <location>
        <begin position="275"/>
        <end position="403"/>
    </location>
</feature>
<evidence type="ECO:0000313" key="3">
    <source>
        <dbReference type="Proteomes" id="UP000007148"/>
    </source>
</evidence>
<feature type="compositionally biased region" description="Polar residues" evidence="1">
    <location>
        <begin position="379"/>
        <end position="392"/>
    </location>
</feature>
<sequence length="664" mass="72681">MAANVDGLGFLNYSRPIIVPVASPPPPRPLRSPDRARTDDERPRQNVSVNRVRARSVPRARAVSTPSPPPFAAPPSAYASTSRRQRESILSQQSSLYPPSTVTSSAFSGPETPPEHSVELPLLDADDVSYRLKLLVKNNYFLPPPHVKPTQLSSTPPTPHKPPTLRTLFRPNKSPKSSPSTPQIPAPAISKPRNTRPQNRVVVIREQLQDLSPEPLPQSDDANNTFYDFVDPTTAVDAVQYVAPPRQVVVSPQQPTGDWRKDLLQQAVGLSLVSPPVRKQSLPSEQNPSSSSYGQPITSLPTLTAASGDARPLRLQEPNSSTLNPPPRPRRDRTRSADESPVQRSSPPAELEHSPKSIVQHLQEHSVDSERTSMFIRPSFTQSPRPSLSQSMPYGASPFGLSTEQPRYSAATEFTQSHYDDQEAGRNTPSRPSMSASSIHSAPRPSISESRVSHYSATFGERRREPKSRASNDQGSSNSSLAYLRCRSRSRSLSPSRRTSSSTTQQAPPPPVPPLPSSDTEGHSTIIYVHPTGALSNSALGPTTPSTAKHHTPVDNSPVPTLDPRRGITNCPPISPSSPRFFAFRSPKTVPQPLSVTVDVEPTNESPTPVDAATRRAEGITAVEQWRDTQAQQEEARKFDGMIVQHLESEKDRFRQIANRGRAE</sequence>
<dbReference type="AlphaFoldDB" id="G4T5S2"/>
<evidence type="ECO:0000313" key="2">
    <source>
        <dbReference type="EMBL" id="CCA66659.1"/>
    </source>
</evidence>
<feature type="compositionally biased region" description="Low complexity" evidence="1">
    <location>
        <begin position="280"/>
        <end position="292"/>
    </location>
</feature>
<comment type="caution">
    <text evidence="2">The sequence shown here is derived from an EMBL/GenBank/DDBJ whole genome shotgun (WGS) entry which is preliminary data.</text>
</comment>
<dbReference type="HOGENOM" id="CLU_391892_0_0_1"/>
<feature type="compositionally biased region" description="Polar residues" evidence="1">
    <location>
        <begin position="447"/>
        <end position="456"/>
    </location>
</feature>
<feature type="compositionally biased region" description="Pro residues" evidence="1">
    <location>
        <begin position="507"/>
        <end position="516"/>
    </location>
</feature>
<dbReference type="InParanoid" id="G4T5S2"/>
<dbReference type="OrthoDB" id="3261862at2759"/>